<evidence type="ECO:0000256" key="2">
    <source>
        <dbReference type="SAM" id="Coils"/>
    </source>
</evidence>
<reference evidence="5 6" key="1">
    <citation type="submission" date="2018-08" db="EMBL/GenBank/DDBJ databases">
        <title>Wenzhouxiangella salilacus sp. nov., a novel bacterium isolated from a saline lake in Xinjiang Province, China.</title>
        <authorList>
            <person name="Han S."/>
        </authorList>
    </citation>
    <scope>NUCLEOTIDE SEQUENCE [LARGE SCALE GENOMIC DNA]</scope>
    <source>
        <strain evidence="5 6">XDB06</strain>
    </source>
</reference>
<dbReference type="RefSeq" id="WP_116650601.1">
    <property type="nucleotide sequence ID" value="NZ_QUZK01000035.1"/>
</dbReference>
<gene>
    <name evidence="5" type="ORF">DZC52_07955</name>
</gene>
<protein>
    <submittedName>
        <fullName evidence="5">M23 family peptidase</fullName>
    </submittedName>
</protein>
<dbReference type="CDD" id="cd12797">
    <property type="entry name" value="M23_peptidase"/>
    <property type="match status" value="1"/>
</dbReference>
<feature type="coiled-coil region" evidence="2">
    <location>
        <begin position="60"/>
        <end position="101"/>
    </location>
</feature>
<evidence type="ECO:0000256" key="3">
    <source>
        <dbReference type="SAM" id="Phobius"/>
    </source>
</evidence>
<comment type="caution">
    <text evidence="5">The sequence shown here is derived from an EMBL/GenBank/DDBJ whole genome shotgun (WGS) entry which is preliminary data.</text>
</comment>
<dbReference type="AlphaFoldDB" id="A0A3E1K8I3"/>
<dbReference type="SUPFAM" id="SSF51261">
    <property type="entry name" value="Duplicated hybrid motif"/>
    <property type="match status" value="1"/>
</dbReference>
<dbReference type="InterPro" id="IPR050570">
    <property type="entry name" value="Cell_wall_metabolism_enzyme"/>
</dbReference>
<keyword evidence="3" id="KW-0472">Membrane</keyword>
<feature type="domain" description="M23ase beta-sheet core" evidence="4">
    <location>
        <begin position="169"/>
        <end position="264"/>
    </location>
</feature>
<dbReference type="Pfam" id="PF01551">
    <property type="entry name" value="Peptidase_M23"/>
    <property type="match status" value="1"/>
</dbReference>
<dbReference type="GO" id="GO:0004222">
    <property type="term" value="F:metalloendopeptidase activity"/>
    <property type="evidence" value="ECO:0007669"/>
    <property type="project" value="TreeGrafter"/>
</dbReference>
<dbReference type="EMBL" id="QUZK01000035">
    <property type="protein sequence ID" value="RFF30408.1"/>
    <property type="molecule type" value="Genomic_DNA"/>
</dbReference>
<evidence type="ECO:0000313" key="6">
    <source>
        <dbReference type="Proteomes" id="UP000260351"/>
    </source>
</evidence>
<dbReference type="Proteomes" id="UP000260351">
    <property type="component" value="Unassembled WGS sequence"/>
</dbReference>
<keyword evidence="1" id="KW-0732">Signal</keyword>
<dbReference type="PANTHER" id="PTHR21666:SF289">
    <property type="entry name" value="L-ALA--D-GLU ENDOPEPTIDASE"/>
    <property type="match status" value="1"/>
</dbReference>
<keyword evidence="6" id="KW-1185">Reference proteome</keyword>
<dbReference type="OrthoDB" id="9805070at2"/>
<keyword evidence="3" id="KW-1133">Transmembrane helix</keyword>
<keyword evidence="2" id="KW-0175">Coiled coil</keyword>
<accession>A0A3E1K8I3</accession>
<dbReference type="FunFam" id="2.70.70.10:FF:000006">
    <property type="entry name" value="M23 family peptidase"/>
    <property type="match status" value="1"/>
</dbReference>
<proteinExistence type="predicted"/>
<dbReference type="InterPro" id="IPR016047">
    <property type="entry name" value="M23ase_b-sheet_dom"/>
</dbReference>
<dbReference type="InterPro" id="IPR011055">
    <property type="entry name" value="Dup_hybrid_motif"/>
</dbReference>
<evidence type="ECO:0000313" key="5">
    <source>
        <dbReference type="EMBL" id="RFF30408.1"/>
    </source>
</evidence>
<organism evidence="5 6">
    <name type="scientific">Wenzhouxiangella sediminis</name>
    <dbReference type="NCBI Taxonomy" id="1792836"/>
    <lineage>
        <taxon>Bacteria</taxon>
        <taxon>Pseudomonadati</taxon>
        <taxon>Pseudomonadota</taxon>
        <taxon>Gammaproteobacteria</taxon>
        <taxon>Chromatiales</taxon>
        <taxon>Wenzhouxiangellaceae</taxon>
        <taxon>Wenzhouxiangella</taxon>
    </lineage>
</organism>
<dbReference type="Gene3D" id="2.70.70.10">
    <property type="entry name" value="Glucose Permease (Domain IIA)"/>
    <property type="match status" value="1"/>
</dbReference>
<evidence type="ECO:0000259" key="4">
    <source>
        <dbReference type="Pfam" id="PF01551"/>
    </source>
</evidence>
<dbReference type="PANTHER" id="PTHR21666">
    <property type="entry name" value="PEPTIDASE-RELATED"/>
    <property type="match status" value="1"/>
</dbReference>
<evidence type="ECO:0000256" key="1">
    <source>
        <dbReference type="ARBA" id="ARBA00022729"/>
    </source>
</evidence>
<feature type="transmembrane region" description="Helical" evidence="3">
    <location>
        <begin position="27"/>
        <end position="49"/>
    </location>
</feature>
<name>A0A3E1K8I3_9GAMM</name>
<keyword evidence="3" id="KW-0812">Transmembrane</keyword>
<sequence length="317" mass="35398">MRQRYHVTITDYRGSRHFTLDQLVRRVIAGSAVGLAVILVVGAASILLLSSRVGSLNGQVAELAAEKQAIRADKERLAEQRRQLEREVQRRSRELAVLGSEVQRIETLVGLEPADDRPLAQRVDIAAQTAFEKRLMLRSIPSGFPVQSGRVTSDFGMRHHPIHDREALHGGVDLRARRGTPIYATADGVVEWAAMHQSSGLGKMVKVVHNYGFSTIYGHLDDIEVNSGSYVKRGDLLGYSGNTGQSAAPHLHYEVRYLQRRLDPSPFLRWSLEEYDVLFSEEDRVQWESLTEVVRTAASTPERPSLQQVQSLSATLP</sequence>